<dbReference type="Pfam" id="PF07989">
    <property type="entry name" value="Cnn_1N"/>
    <property type="match status" value="1"/>
</dbReference>
<dbReference type="OMA" id="SPEKPQC"/>
<evidence type="ECO:0000259" key="10">
    <source>
        <dbReference type="Pfam" id="PF23246"/>
    </source>
</evidence>
<feature type="coiled-coil region" evidence="7">
    <location>
        <begin position="170"/>
        <end position="283"/>
    </location>
</feature>
<dbReference type="Ensembl" id="ENSPFOT00000026795.1">
    <property type="protein sequence ID" value="ENSPFOP00000026392.1"/>
    <property type="gene ID" value="ENSPFOG00000002770.2"/>
</dbReference>
<reference evidence="11" key="2">
    <citation type="submission" date="2025-08" db="UniProtKB">
        <authorList>
            <consortium name="Ensembl"/>
        </authorList>
    </citation>
    <scope>IDENTIFICATION</scope>
</reference>
<feature type="region of interest" description="Disordered" evidence="8">
    <location>
        <begin position="923"/>
        <end position="951"/>
    </location>
</feature>
<feature type="coiled-coil region" evidence="7">
    <location>
        <begin position="402"/>
        <end position="461"/>
    </location>
</feature>
<feature type="region of interest" description="Disordered" evidence="8">
    <location>
        <begin position="1037"/>
        <end position="1100"/>
    </location>
</feature>
<dbReference type="InterPro" id="IPR012943">
    <property type="entry name" value="Cnn_1N"/>
</dbReference>
<feature type="compositionally biased region" description="Basic and acidic residues" evidence="8">
    <location>
        <begin position="1245"/>
        <end position="1256"/>
    </location>
</feature>
<dbReference type="GO" id="GO:0005794">
    <property type="term" value="C:Golgi apparatus"/>
    <property type="evidence" value="ECO:0007669"/>
    <property type="project" value="UniProtKB-SubCell"/>
</dbReference>
<evidence type="ECO:0000256" key="3">
    <source>
        <dbReference type="ARBA" id="ARBA00022490"/>
    </source>
</evidence>
<feature type="region of interest" description="Disordered" evidence="8">
    <location>
        <begin position="1245"/>
        <end position="1264"/>
    </location>
</feature>
<reference evidence="11" key="3">
    <citation type="submission" date="2025-09" db="UniProtKB">
        <authorList>
            <consortium name="Ensembl"/>
        </authorList>
    </citation>
    <scope>IDENTIFICATION</scope>
</reference>
<dbReference type="GO" id="GO:0090063">
    <property type="term" value="P:positive regulation of microtubule nucleation"/>
    <property type="evidence" value="ECO:0007669"/>
    <property type="project" value="TreeGrafter"/>
</dbReference>
<organism evidence="11 12">
    <name type="scientific">Poecilia formosa</name>
    <name type="common">Amazon molly</name>
    <name type="synonym">Limia formosa</name>
    <dbReference type="NCBI Taxonomy" id="48698"/>
    <lineage>
        <taxon>Eukaryota</taxon>
        <taxon>Metazoa</taxon>
        <taxon>Chordata</taxon>
        <taxon>Craniata</taxon>
        <taxon>Vertebrata</taxon>
        <taxon>Euteleostomi</taxon>
        <taxon>Actinopterygii</taxon>
        <taxon>Neopterygii</taxon>
        <taxon>Teleostei</taxon>
        <taxon>Neoteleostei</taxon>
        <taxon>Acanthomorphata</taxon>
        <taxon>Ovalentaria</taxon>
        <taxon>Atherinomorphae</taxon>
        <taxon>Cyprinodontiformes</taxon>
        <taxon>Poeciliidae</taxon>
        <taxon>Poeciliinae</taxon>
        <taxon>Poecilia</taxon>
    </lineage>
</organism>
<reference evidence="12" key="1">
    <citation type="submission" date="2013-10" db="EMBL/GenBank/DDBJ databases">
        <authorList>
            <person name="Schartl M."/>
            <person name="Warren W."/>
        </authorList>
    </citation>
    <scope>NUCLEOTIDE SEQUENCE [LARGE SCALE GENOMIC DNA]</scope>
    <source>
        <strain evidence="12">female</strain>
    </source>
</reference>
<keyword evidence="3" id="KW-0963">Cytoplasm</keyword>
<proteinExistence type="predicted"/>
<comment type="subcellular location">
    <subcellularLocation>
        <location evidence="1">Cytoplasm</location>
        <location evidence="1">Cytoskeleton</location>
    </subcellularLocation>
    <subcellularLocation>
        <location evidence="2">Golgi apparatus</location>
    </subcellularLocation>
</comment>
<accession>A0A096M4Q1</accession>
<dbReference type="GO" id="GO:0007098">
    <property type="term" value="P:centrosome cycle"/>
    <property type="evidence" value="ECO:0007669"/>
    <property type="project" value="TreeGrafter"/>
</dbReference>
<feature type="coiled-coil region" evidence="7">
    <location>
        <begin position="49"/>
        <end position="130"/>
    </location>
</feature>
<evidence type="ECO:0000256" key="5">
    <source>
        <dbReference type="ARBA" id="ARBA00023034"/>
    </source>
</evidence>
<evidence type="ECO:0000256" key="2">
    <source>
        <dbReference type="ARBA" id="ARBA00004555"/>
    </source>
</evidence>
<feature type="region of interest" description="Disordered" evidence="8">
    <location>
        <begin position="1540"/>
        <end position="1571"/>
    </location>
</feature>
<feature type="region of interest" description="Disordered" evidence="8">
    <location>
        <begin position="987"/>
        <end position="1011"/>
    </location>
</feature>
<dbReference type="GO" id="GO:0005813">
    <property type="term" value="C:centrosome"/>
    <property type="evidence" value="ECO:0007669"/>
    <property type="project" value="TreeGrafter"/>
</dbReference>
<dbReference type="GeneTree" id="ENSGT00950000183190"/>
<evidence type="ECO:0000256" key="6">
    <source>
        <dbReference type="ARBA" id="ARBA00023212"/>
    </source>
</evidence>
<dbReference type="GO" id="GO:0060090">
    <property type="term" value="F:molecular adaptor activity"/>
    <property type="evidence" value="ECO:0007669"/>
    <property type="project" value="TreeGrafter"/>
</dbReference>
<evidence type="ECO:0000256" key="4">
    <source>
        <dbReference type="ARBA" id="ARBA00022553"/>
    </source>
</evidence>
<dbReference type="GO" id="GO:1903358">
    <property type="term" value="P:regulation of Golgi organization"/>
    <property type="evidence" value="ECO:0007669"/>
    <property type="project" value="TreeGrafter"/>
</dbReference>
<feature type="coiled-coil region" evidence="7">
    <location>
        <begin position="493"/>
        <end position="627"/>
    </location>
</feature>
<feature type="compositionally biased region" description="Acidic residues" evidence="8">
    <location>
        <begin position="927"/>
        <end position="948"/>
    </location>
</feature>
<evidence type="ECO:0000313" key="12">
    <source>
        <dbReference type="Proteomes" id="UP000028760"/>
    </source>
</evidence>
<feature type="region of interest" description="Disordered" evidence="8">
    <location>
        <begin position="2073"/>
        <end position="2138"/>
    </location>
</feature>
<keyword evidence="6" id="KW-0206">Cytoskeleton</keyword>
<dbReference type="Pfam" id="PF23246">
    <property type="entry name" value="CC_CDK5RAP2"/>
    <property type="match status" value="1"/>
</dbReference>
<keyword evidence="7" id="KW-0175">Coiled coil</keyword>
<dbReference type="EMBL" id="AYCK01012164">
    <property type="status" value="NOT_ANNOTATED_CDS"/>
    <property type="molecule type" value="Genomic_DNA"/>
</dbReference>
<keyword evidence="5" id="KW-0333">Golgi apparatus</keyword>
<keyword evidence="4" id="KW-0597">Phosphoprotein</keyword>
<dbReference type="PANTHER" id="PTHR46501">
    <property type="entry name" value="MYOMEGALIN"/>
    <property type="match status" value="1"/>
</dbReference>
<dbReference type="EMBL" id="AYCK01012162">
    <property type="status" value="NOT_ANNOTATED_CDS"/>
    <property type="molecule type" value="Genomic_DNA"/>
</dbReference>
<feature type="compositionally biased region" description="Polar residues" evidence="8">
    <location>
        <begin position="2104"/>
        <end position="2115"/>
    </location>
</feature>
<evidence type="ECO:0000259" key="9">
    <source>
        <dbReference type="Pfam" id="PF07989"/>
    </source>
</evidence>
<evidence type="ECO:0000256" key="8">
    <source>
        <dbReference type="SAM" id="MobiDB-lite"/>
    </source>
</evidence>
<dbReference type="EMBL" id="AYCK01012163">
    <property type="status" value="NOT_ANNOTATED_CDS"/>
    <property type="molecule type" value="Genomic_DNA"/>
</dbReference>
<feature type="coiled-coil region" evidence="7">
    <location>
        <begin position="1811"/>
        <end position="1957"/>
    </location>
</feature>
<evidence type="ECO:0000256" key="1">
    <source>
        <dbReference type="ARBA" id="ARBA00004245"/>
    </source>
</evidence>
<feature type="domain" description="CDK5 regulatory subunit-associated protein 2/Myomegalin coiled coil" evidence="10">
    <location>
        <begin position="798"/>
        <end position="923"/>
    </location>
</feature>
<name>A0A096M4Q1_POEFO</name>
<sequence>VMSNGYRTLSQHLNDLKKENFSLKLRIYFLEERIQQKYEESSEDVYRTNIELKVEVESLKKELQEKQELLDNALTTAESLTNNNEAELQRRCRERQQEIDHMQQVLETKIQLLQEEAQLARSEAERMASLAGSHSHASLVSLDATMEDIPEDERSPNILFPSNANKDRFIEELTKELRSKEALITELCGEKTMLTHRVGELEEQVQELSSSLLQKDKDVEHENTLQRSVCSDHEWKDFKAKIQESEANNMKLQEKLTEMECELRSLRQAAQSQERTIQGLTESITTKDSEAQELYHLIEGQNSTMCKLQELAHRNQLTQSQTPAGMSESLTLGQLQGELVRVQSSLFSLGLELEASQRSLRQSQRQGDDLLRFKDRLSSDLQEELQHRGVTEKHNQDLHGALQKIRSELQTREAALKECEAEKTAVTQEKDGIIAQLERSLQDKERQLQEYCDMLESTKSSKPRDALLEKLRVRIKERDQALERSIDDKFHCLEEREGQVRALQLALREKERDLERLRCILSNNEETITSLDALVRSKELELEQAAEAYRNLQWLKQKSEEKEKTALREKDTIIHQLQAALQARSQEMQDLTTTLVARVQAGPTGVVEELKARLALKEKLFQELLSDRTRQTDEHQAQVLDLLSTLSSKDQYLQDYSYRLSLVITERTNEQQELRKQLTHLRSLLKEKYLLILRSLVFPPHLVFYVPNLTPRYTLCQELIQEQEEAMQEEREAEVKALKDEIQLVLRKEKEAQVSSSENGVVLLMQKEIADLRSSLAHRQTQNAATKDGAHQQVRVRQLEETSIYTKVRCKGACILELKEYVSIIKEYGMHFHSTPIQLQLRSCVLEQLVSEYNKLNDALRTEKRLYQNLTQLSRSDGNSSTEKIQTLHTELDSVQALRGQLEEVLSRTRSMALALERAAKRQPEFGVDDEDGSSEEFTDSIEEEEDNSLNSTQVKAHFHPFQASAKPQRAGDESGRLVEETVHHLKQLEGAKRTPDAQREEVQSQLEEDGYASLSDKSFTLLFLCVDSSRLQQENEALRESRGCPRAGGQRRNAETKLSRREERERSSAEEDDEEFESSPMVSGKRGPSSLSAESGKRHCMRPSSLDLKFTLTAIVSHQKTSEFVIQHNHKGILSGYKNKKTERCDMSTTKTVESAGSGSEAAAIWQDIEEGLREQAARLRSDLSLSLQENRELKERLMVSEATVQAQAEQLKDYRDLLTETSVQQASKQVQVDLQDLGYETCGRSENEAEREDASSPGESEFDDLEMCTSLSQPQDCEGAGGGWYGGNCSVSRGAYNTGDESASLQHLIRDLRSQLTRCHKVIRGLQLRVRSLSATSDYASSLERTPRKVNWAFERSAGPSAAEEDEGWMSDTQGVRSSSGHSRELQELMERVASLEAQLKTTAAEGKGQPEEGKCATWPGKYNSLIQAQARELSHLRQRMREGQGVCHILTQHLGDTTKAFEELLRANDVDYYMGQSFREQLAQSSALAQRVLTKISGREGTENHSEKTGHELLALRRLSKELQQKDKLIESLHTKLHQRPETPSSCHALSETTDQSDRTSLVSDEYQSNEDLELCSDMAATELPEEQRLRQQGHASQPDGTLKLLKNTHRSVPSSSMHRPLVCPSLPPLRGLLKVSNSCPSMLCSSAVRGLISCHSPPAPFSAPISSLSVSSGPDVWGYEVISDPRPRALSVAAVRPELDMLYRQMHEQNRGFPVAQDTTLFGLPPGPHNQHDLSSYNQLSHHAFQHYQLGGIPECHSVKSDSGLLRGQPLWDVDSLVQPNGTFSGNQTPSSQTVTCNSDKTGVNLIEEHLREVRCLRQRLEESIRTNERLRQQLEDKLASTGRDGGAPTNIYIQGLDTVTQLSSEIRVLKEENLSLQSRLQASTDTSEEVAQLREAVFAARTRLKQAELEAEQWKEELRRLQAHTQEQGQQIHALRQERQANQDKTNRLQHETSLLQQQLSESRELIHSLQSELHVYDRVCSSTKPNKGYLCEVAGFPAELGELLGEVRSLRAQLQSSVQENSALKQLELHKQLEQKLGVGSPRAPSLSALTASPQRETFYRRQLLHADPAPSPPVRDIGLFNCGSPGPPYSDLDDSHSPANGVTLTTPDSLDPHSELEGEAPDGSFANRNGRHTIGHVDDFSALQQQVLEGRSLVQRMEATLQACLTPPLLEGKQIEAVDYGCVKSLLSNTKTLRQILEEAMSLLKMFWRAALPNTDPSIQNLKKEQCLQEEILSLKLRISEQEEVLKGTVQRLRSTSRTKESMEHFIVNQLSRTRDVLKKARTNLELRSLEVLPEHGLLIAVS</sequence>
<keyword evidence="12" id="KW-1185">Reference proteome</keyword>
<protein>
    <submittedName>
        <fullName evidence="11">Myomegalin-like</fullName>
    </submittedName>
</protein>
<feature type="compositionally biased region" description="Basic and acidic residues" evidence="8">
    <location>
        <begin position="1053"/>
        <end position="1070"/>
    </location>
</feature>
<evidence type="ECO:0000313" key="11">
    <source>
        <dbReference type="Ensembl" id="ENSPFOP00000026392.1"/>
    </source>
</evidence>
<feature type="compositionally biased region" description="Polar residues" evidence="8">
    <location>
        <begin position="1373"/>
        <end position="1383"/>
    </location>
</feature>
<evidence type="ECO:0000256" key="7">
    <source>
        <dbReference type="SAM" id="Coils"/>
    </source>
</evidence>
<feature type="compositionally biased region" description="Polar residues" evidence="8">
    <location>
        <begin position="1545"/>
        <end position="1570"/>
    </location>
</feature>
<dbReference type="InterPro" id="IPR056273">
    <property type="entry name" value="CDK5RAP2_MYOME_CC"/>
</dbReference>
<dbReference type="PANTHER" id="PTHR46501:SF2">
    <property type="entry name" value="MYOMEGALIN"/>
    <property type="match status" value="1"/>
</dbReference>
<feature type="coiled-coil region" evidence="7">
    <location>
        <begin position="713"/>
        <end position="748"/>
    </location>
</feature>
<feature type="coiled-coil region" evidence="7">
    <location>
        <begin position="846"/>
        <end position="873"/>
    </location>
</feature>
<feature type="region of interest" description="Disordered" evidence="8">
    <location>
        <begin position="1361"/>
        <end position="1386"/>
    </location>
</feature>
<dbReference type="Proteomes" id="UP000028760">
    <property type="component" value="Unassembled WGS sequence"/>
</dbReference>
<feature type="compositionally biased region" description="Basic and acidic residues" evidence="8">
    <location>
        <begin position="987"/>
        <end position="1003"/>
    </location>
</feature>
<dbReference type="InterPro" id="IPR052593">
    <property type="entry name" value="MT-associated_AKAP9-binding"/>
</dbReference>
<feature type="coiled-coil region" evidence="7">
    <location>
        <begin position="1178"/>
        <end position="1212"/>
    </location>
</feature>
<feature type="domain" description="Centrosomin N-terminal motif 1" evidence="9">
    <location>
        <begin position="9"/>
        <end position="73"/>
    </location>
</feature>